<organism evidence="1 2">
    <name type="scientific">Streptomyces kunmingensis</name>
    <dbReference type="NCBI Taxonomy" id="68225"/>
    <lineage>
        <taxon>Bacteria</taxon>
        <taxon>Bacillati</taxon>
        <taxon>Actinomycetota</taxon>
        <taxon>Actinomycetes</taxon>
        <taxon>Kitasatosporales</taxon>
        <taxon>Streptomycetaceae</taxon>
        <taxon>Streptomyces</taxon>
    </lineage>
</organism>
<dbReference type="Pfam" id="PF19692">
    <property type="entry name" value="DUF6193"/>
    <property type="match status" value="1"/>
</dbReference>
<keyword evidence="2" id="KW-1185">Reference proteome</keyword>
<reference evidence="1 2" key="1">
    <citation type="submission" date="2022-10" db="EMBL/GenBank/DDBJ databases">
        <authorList>
            <person name="Xie J."/>
            <person name="Shen N."/>
        </authorList>
    </citation>
    <scope>NUCLEOTIDE SEQUENCE [LARGE SCALE GENOMIC DNA]</scope>
    <source>
        <strain evidence="1 2">DSM 41681</strain>
    </source>
</reference>
<sequence>MPEAPDVETAWTWLLERRPHTRGWFDDTLPPVAAAAHAQPVLRNFYPFHTHGTLKFLRQAPPWPQPQPSDDLPFVVLGEPPYSVHAAGYGSRLGEAPTAEDAIALVVANLPADLIGDGDATEHRG</sequence>
<evidence type="ECO:0000313" key="2">
    <source>
        <dbReference type="Proteomes" id="UP001352223"/>
    </source>
</evidence>
<dbReference type="RefSeq" id="WP_324776904.1">
    <property type="nucleotide sequence ID" value="NZ_BAAATS010000009.1"/>
</dbReference>
<gene>
    <name evidence="1" type="ORF">OKJ48_43370</name>
</gene>
<dbReference type="Proteomes" id="UP001352223">
    <property type="component" value="Unassembled WGS sequence"/>
</dbReference>
<evidence type="ECO:0000313" key="1">
    <source>
        <dbReference type="EMBL" id="MEB3967031.1"/>
    </source>
</evidence>
<dbReference type="EMBL" id="JAOZYB010000373">
    <property type="protein sequence ID" value="MEB3967031.1"/>
    <property type="molecule type" value="Genomic_DNA"/>
</dbReference>
<name>A0ABU6CQK4_9ACTN</name>
<comment type="caution">
    <text evidence="1">The sequence shown here is derived from an EMBL/GenBank/DDBJ whole genome shotgun (WGS) entry which is preliminary data.</text>
</comment>
<protein>
    <submittedName>
        <fullName evidence="1">DUF6193 family natural product biosynthesis protein</fullName>
    </submittedName>
</protein>
<proteinExistence type="predicted"/>
<dbReference type="InterPro" id="IPR045682">
    <property type="entry name" value="DUF6193"/>
</dbReference>
<accession>A0ABU6CQK4</accession>